<evidence type="ECO:0000313" key="2">
    <source>
        <dbReference type="EMBL" id="PWN37968.1"/>
    </source>
</evidence>
<organism evidence="2 3">
    <name type="scientific">Meira miltonrushii</name>
    <dbReference type="NCBI Taxonomy" id="1280837"/>
    <lineage>
        <taxon>Eukaryota</taxon>
        <taxon>Fungi</taxon>
        <taxon>Dikarya</taxon>
        <taxon>Basidiomycota</taxon>
        <taxon>Ustilaginomycotina</taxon>
        <taxon>Exobasidiomycetes</taxon>
        <taxon>Exobasidiales</taxon>
        <taxon>Brachybasidiaceae</taxon>
        <taxon>Meira</taxon>
    </lineage>
</organism>
<dbReference type="RefSeq" id="XP_025358270.1">
    <property type="nucleotide sequence ID" value="XM_025497587.1"/>
</dbReference>
<name>A0A316VLL8_9BASI</name>
<reference evidence="2 3" key="1">
    <citation type="journal article" date="2018" name="Mol. Biol. Evol.">
        <title>Broad Genomic Sampling Reveals a Smut Pathogenic Ancestry of the Fungal Clade Ustilaginomycotina.</title>
        <authorList>
            <person name="Kijpornyongpan T."/>
            <person name="Mondo S.J."/>
            <person name="Barry K."/>
            <person name="Sandor L."/>
            <person name="Lee J."/>
            <person name="Lipzen A."/>
            <person name="Pangilinan J."/>
            <person name="LaButti K."/>
            <person name="Hainaut M."/>
            <person name="Henrissat B."/>
            <person name="Grigoriev I.V."/>
            <person name="Spatafora J.W."/>
            <person name="Aime M.C."/>
        </authorList>
    </citation>
    <scope>NUCLEOTIDE SEQUENCE [LARGE SCALE GENOMIC DNA]</scope>
    <source>
        <strain evidence="2 3">MCA 3882</strain>
    </source>
</reference>
<proteinExistence type="predicted"/>
<accession>A0A316VLL8</accession>
<keyword evidence="3" id="KW-1185">Reference proteome</keyword>
<dbReference type="AlphaFoldDB" id="A0A316VLL8"/>
<dbReference type="InParanoid" id="A0A316VLL8"/>
<dbReference type="Proteomes" id="UP000245771">
    <property type="component" value="Unassembled WGS sequence"/>
</dbReference>
<evidence type="ECO:0000256" key="1">
    <source>
        <dbReference type="SAM" id="SignalP"/>
    </source>
</evidence>
<protein>
    <submittedName>
        <fullName evidence="2">Uncharacterized protein</fullName>
    </submittedName>
</protein>
<dbReference type="GeneID" id="37019368"/>
<gene>
    <name evidence="2" type="ORF">FA14DRAFT_153312</name>
</gene>
<sequence length="183" mass="20614">MSWLYIFLALALFQNGMAIDAADDQGDIPRDERGSGYRMVDNGTIKNCGVNTKQQCFQIDPFKNLSISTLYNMTAIDISCQSDGRCVVPYDFDDTEGEKLVIFVHCLNNAGQEVTSTYVRMDLGRTSVEHRSAYSYFTAVGYNVNAKWETDAGFTSNVSLRDFENEKKGETNSDKFLVRSTER</sequence>
<evidence type="ECO:0000313" key="3">
    <source>
        <dbReference type="Proteomes" id="UP000245771"/>
    </source>
</evidence>
<feature type="chain" id="PRO_5016433258" evidence="1">
    <location>
        <begin position="19"/>
        <end position="183"/>
    </location>
</feature>
<feature type="signal peptide" evidence="1">
    <location>
        <begin position="1"/>
        <end position="18"/>
    </location>
</feature>
<dbReference type="EMBL" id="KZ819602">
    <property type="protein sequence ID" value="PWN37968.1"/>
    <property type="molecule type" value="Genomic_DNA"/>
</dbReference>
<keyword evidence="1" id="KW-0732">Signal</keyword>